<dbReference type="SUPFAM" id="SSF52172">
    <property type="entry name" value="CheY-like"/>
    <property type="match status" value="1"/>
</dbReference>
<comment type="caution">
    <text evidence="1">Lacks conserved residue(s) required for the propagation of feature annotation.</text>
</comment>
<dbReference type="Gene3D" id="1.10.3210.10">
    <property type="entry name" value="Hypothetical protein af1432"/>
    <property type="match status" value="1"/>
</dbReference>
<keyword evidence="2" id="KW-0175">Coiled coil</keyword>
<dbReference type="InterPro" id="IPR052020">
    <property type="entry name" value="Cyclic_di-GMP/3'3'-cGAMP_PDE"/>
</dbReference>
<dbReference type="GO" id="GO:0000160">
    <property type="term" value="P:phosphorelay signal transduction system"/>
    <property type="evidence" value="ECO:0007669"/>
    <property type="project" value="InterPro"/>
</dbReference>
<dbReference type="Proteomes" id="UP000696931">
    <property type="component" value="Unassembled WGS sequence"/>
</dbReference>
<organism evidence="4 5">
    <name type="scientific">Eiseniibacteriota bacterium</name>
    <dbReference type="NCBI Taxonomy" id="2212470"/>
    <lineage>
        <taxon>Bacteria</taxon>
        <taxon>Candidatus Eiseniibacteriota</taxon>
    </lineage>
</organism>
<dbReference type="EMBL" id="JACRIW010000111">
    <property type="protein sequence ID" value="MBI5170867.1"/>
    <property type="molecule type" value="Genomic_DNA"/>
</dbReference>
<name>A0A933SE22_UNCEI</name>
<dbReference type="AlphaFoldDB" id="A0A933SE22"/>
<evidence type="ECO:0000256" key="1">
    <source>
        <dbReference type="PROSITE-ProRule" id="PRU00169"/>
    </source>
</evidence>
<dbReference type="InterPro" id="IPR001789">
    <property type="entry name" value="Sig_transdc_resp-reg_receiver"/>
</dbReference>
<dbReference type="InterPro" id="IPR011006">
    <property type="entry name" value="CheY-like_superfamily"/>
</dbReference>
<protein>
    <submittedName>
        <fullName evidence="4">Response regulator</fullName>
    </submittedName>
</protein>
<evidence type="ECO:0000313" key="4">
    <source>
        <dbReference type="EMBL" id="MBI5170867.1"/>
    </source>
</evidence>
<feature type="coiled-coil region" evidence="2">
    <location>
        <begin position="122"/>
        <end position="149"/>
    </location>
</feature>
<proteinExistence type="predicted"/>
<sequence length="393" mass="43880">MNEQATLLLVDRDPAHVETFRRTLELERRVRLVISLNPVEALKSAHDLKPDLVVVTHDIPGMNAFSFCQMLRSDPALAGAMIVLTIPAGANELRFAGLTHGVDEYLTHPIEPAEVLTKLHSMLRMRDVYEQLLRDKVELEELRDHLRSSFDQMLQLLTHILDLRLPGAGDRGRRIAELALQVAGRFGIPETHLRDMEIAARLHELGRILKPGAGTDSAPAMDDWQYILSTRAIFSKVEGLDGATEVVGAIYENWDGTGRPEHWVQGQIPLRSRILRVIVDLFERLALPGAPGRDEVLDEMQNFAGTRYDAMVLVHLRSVLRGESGDVRGDRVLVPVPELKVDMVLAEDLCTESGIKLLARNTRISSESLETIRRRHSLEPIISGAAILRKSAA</sequence>
<feature type="domain" description="Response regulatory" evidence="3">
    <location>
        <begin position="6"/>
        <end position="123"/>
    </location>
</feature>
<gene>
    <name evidence="4" type="ORF">HZA61_15365</name>
</gene>
<evidence type="ECO:0000313" key="5">
    <source>
        <dbReference type="Proteomes" id="UP000696931"/>
    </source>
</evidence>
<evidence type="ECO:0000256" key="2">
    <source>
        <dbReference type="SAM" id="Coils"/>
    </source>
</evidence>
<dbReference type="Pfam" id="PF13487">
    <property type="entry name" value="HD_5"/>
    <property type="match status" value="1"/>
</dbReference>
<dbReference type="PANTHER" id="PTHR45228">
    <property type="entry name" value="CYCLIC DI-GMP PHOSPHODIESTERASE TM_0186-RELATED"/>
    <property type="match status" value="1"/>
</dbReference>
<evidence type="ECO:0000259" key="3">
    <source>
        <dbReference type="PROSITE" id="PS50110"/>
    </source>
</evidence>
<dbReference type="Pfam" id="PF00072">
    <property type="entry name" value="Response_reg"/>
    <property type="match status" value="1"/>
</dbReference>
<accession>A0A933SE22</accession>
<comment type="caution">
    <text evidence="4">The sequence shown here is derived from an EMBL/GenBank/DDBJ whole genome shotgun (WGS) entry which is preliminary data.</text>
</comment>
<reference evidence="4" key="1">
    <citation type="submission" date="2020-07" db="EMBL/GenBank/DDBJ databases">
        <title>Huge and variable diversity of episymbiotic CPR bacteria and DPANN archaea in groundwater ecosystems.</title>
        <authorList>
            <person name="He C.Y."/>
            <person name="Keren R."/>
            <person name="Whittaker M."/>
            <person name="Farag I.F."/>
            <person name="Doudna J."/>
            <person name="Cate J.H.D."/>
            <person name="Banfield J.F."/>
        </authorList>
    </citation>
    <scope>NUCLEOTIDE SEQUENCE</scope>
    <source>
        <strain evidence="4">NC_groundwater_1813_Pr3_B-0.1um_71_17</strain>
    </source>
</reference>
<dbReference type="PROSITE" id="PS50110">
    <property type="entry name" value="RESPONSE_REGULATORY"/>
    <property type="match status" value="1"/>
</dbReference>
<dbReference type="Gene3D" id="3.40.50.2300">
    <property type="match status" value="1"/>
</dbReference>
<dbReference type="SMART" id="SM00448">
    <property type="entry name" value="REC"/>
    <property type="match status" value="1"/>
</dbReference>